<dbReference type="AlphaFoldDB" id="A0A8X6VK31"/>
<organism evidence="10 11">
    <name type="scientific">Trichonephila clavipes</name>
    <name type="common">Golden silk orbweaver</name>
    <name type="synonym">Nephila clavipes</name>
    <dbReference type="NCBI Taxonomy" id="2585209"/>
    <lineage>
        <taxon>Eukaryota</taxon>
        <taxon>Metazoa</taxon>
        <taxon>Ecdysozoa</taxon>
        <taxon>Arthropoda</taxon>
        <taxon>Chelicerata</taxon>
        <taxon>Arachnida</taxon>
        <taxon>Araneae</taxon>
        <taxon>Araneomorphae</taxon>
        <taxon>Entelegynae</taxon>
        <taxon>Araneoidea</taxon>
        <taxon>Nephilidae</taxon>
        <taxon>Trichonephila</taxon>
    </lineage>
</organism>
<dbReference type="Gene3D" id="3.30.420.10">
    <property type="entry name" value="Ribonuclease H-like superfamily/Ribonuclease H"/>
    <property type="match status" value="1"/>
</dbReference>
<dbReference type="InterPro" id="IPR050951">
    <property type="entry name" value="Retrovirus_Pol_polyprotein"/>
</dbReference>
<dbReference type="Pfam" id="PF17917">
    <property type="entry name" value="RT_RNaseH"/>
    <property type="match status" value="1"/>
</dbReference>
<dbReference type="InterPro" id="IPR043502">
    <property type="entry name" value="DNA/RNA_pol_sf"/>
</dbReference>
<feature type="compositionally biased region" description="Basic and acidic residues" evidence="7">
    <location>
        <begin position="419"/>
        <end position="429"/>
    </location>
</feature>
<evidence type="ECO:0000256" key="5">
    <source>
        <dbReference type="ARBA" id="ARBA00022801"/>
    </source>
</evidence>
<dbReference type="GO" id="GO:0042575">
    <property type="term" value="C:DNA polymerase complex"/>
    <property type="evidence" value="ECO:0007669"/>
    <property type="project" value="UniProtKB-ARBA"/>
</dbReference>
<comment type="caution">
    <text evidence="10">The sequence shown here is derived from an EMBL/GenBank/DDBJ whole genome shotgun (WGS) entry which is preliminary data.</text>
</comment>
<feature type="compositionally biased region" description="Polar residues" evidence="7">
    <location>
        <begin position="452"/>
        <end position="461"/>
    </location>
</feature>
<dbReference type="SUPFAM" id="SSF53098">
    <property type="entry name" value="Ribonuclease H-like"/>
    <property type="match status" value="1"/>
</dbReference>
<evidence type="ECO:0000259" key="9">
    <source>
        <dbReference type="PROSITE" id="PS50994"/>
    </source>
</evidence>
<evidence type="ECO:0000313" key="11">
    <source>
        <dbReference type="Proteomes" id="UP000887159"/>
    </source>
</evidence>
<dbReference type="GO" id="GO:0004519">
    <property type="term" value="F:endonuclease activity"/>
    <property type="evidence" value="ECO:0007669"/>
    <property type="project" value="UniProtKB-KW"/>
</dbReference>
<sequence>MDDVIVTSPSFNEHLDHLNQVFTLLRDAVLTLNKEKCHFARDKLKYLGLVISKEGIETDHNTSGVGIGAVLNQNHRPIAFASRTLNKAERNYTVTERGCLAVIWALKKFKTYFGSLPVKVITDHAALTKLTNGKNLSSRMIRWALKLSEFNMEWEHRLGVQNVVTNVLSRNPVGNMDGSQISCAALRALVLNSREQLIREQREDPKLGRMYRYLGNPDDGSVNATVCEDGRLIPIVSNYPNEIVTLDLLGPYPASGPERYRFVLVITDHFTKWSELIPLRKASAQAIANAFFENYISHYGTPISLISDNGPQFISEVTVNIDQVRVYRTRQSDTISSDSHVETLYEGQRSSDRSSRSQPGKFKGSRKTSSEQNNGHKSSKGNAGWEDPRWKRKVVSTGSGDRKNFKKSKICRKRSLQGSEHRDQKRPTPELKQGIKRAIPSSVSSRNHKYRTPNNPSQGSQPIAGPSHQQDSRQDKSPTVASSHEERGQYNKARQQ</sequence>
<keyword evidence="4" id="KW-0255">Endonuclease</keyword>
<keyword evidence="6" id="KW-0695">RNA-directed DNA polymerase</keyword>
<dbReference type="PANTHER" id="PTHR37984">
    <property type="entry name" value="PROTEIN CBG26694"/>
    <property type="match status" value="1"/>
</dbReference>
<dbReference type="GO" id="GO:0003964">
    <property type="term" value="F:RNA-directed DNA polymerase activity"/>
    <property type="evidence" value="ECO:0007669"/>
    <property type="project" value="UniProtKB-KW"/>
</dbReference>
<dbReference type="GO" id="GO:0003676">
    <property type="term" value="F:nucleic acid binding"/>
    <property type="evidence" value="ECO:0007669"/>
    <property type="project" value="InterPro"/>
</dbReference>
<accession>A0A8X6VK31</accession>
<dbReference type="GO" id="GO:0015074">
    <property type="term" value="P:DNA integration"/>
    <property type="evidence" value="ECO:0007669"/>
    <property type="project" value="InterPro"/>
</dbReference>
<keyword evidence="11" id="KW-1185">Reference proteome</keyword>
<dbReference type="PANTHER" id="PTHR37984:SF5">
    <property type="entry name" value="PROTEIN NYNRIN-LIKE"/>
    <property type="match status" value="1"/>
</dbReference>
<dbReference type="SUPFAM" id="SSF56672">
    <property type="entry name" value="DNA/RNA polymerases"/>
    <property type="match status" value="1"/>
</dbReference>
<feature type="domain" description="Integrase catalytic" evidence="9">
    <location>
        <begin position="236"/>
        <end position="316"/>
    </location>
</feature>
<dbReference type="InterPro" id="IPR043128">
    <property type="entry name" value="Rev_trsase/Diguanyl_cyclase"/>
</dbReference>
<dbReference type="GO" id="GO:0016787">
    <property type="term" value="F:hydrolase activity"/>
    <property type="evidence" value="ECO:0007669"/>
    <property type="project" value="UniProtKB-KW"/>
</dbReference>
<feature type="domain" description="Reverse transcriptase" evidence="8">
    <location>
        <begin position="1"/>
        <end position="51"/>
    </location>
</feature>
<dbReference type="PROSITE" id="PS50878">
    <property type="entry name" value="RT_POL"/>
    <property type="match status" value="1"/>
</dbReference>
<dbReference type="Pfam" id="PF00665">
    <property type="entry name" value="rve"/>
    <property type="match status" value="1"/>
</dbReference>
<dbReference type="InterPro" id="IPR012337">
    <property type="entry name" value="RNaseH-like_sf"/>
</dbReference>
<dbReference type="PROSITE" id="PS50994">
    <property type="entry name" value="INTEGRASE"/>
    <property type="match status" value="1"/>
</dbReference>
<dbReference type="Pfam" id="PF00078">
    <property type="entry name" value="RVT_1"/>
    <property type="match status" value="1"/>
</dbReference>
<evidence type="ECO:0000256" key="7">
    <source>
        <dbReference type="SAM" id="MobiDB-lite"/>
    </source>
</evidence>
<feature type="region of interest" description="Disordered" evidence="7">
    <location>
        <begin position="331"/>
        <end position="496"/>
    </location>
</feature>
<proteinExistence type="predicted"/>
<evidence type="ECO:0000259" key="8">
    <source>
        <dbReference type="PROSITE" id="PS50878"/>
    </source>
</evidence>
<keyword evidence="1" id="KW-0808">Transferase</keyword>
<dbReference type="InterPro" id="IPR000477">
    <property type="entry name" value="RT_dom"/>
</dbReference>
<dbReference type="InterPro" id="IPR041373">
    <property type="entry name" value="RT_RNaseH"/>
</dbReference>
<evidence type="ECO:0000256" key="3">
    <source>
        <dbReference type="ARBA" id="ARBA00022722"/>
    </source>
</evidence>
<evidence type="ECO:0000313" key="10">
    <source>
        <dbReference type="EMBL" id="GFY15739.1"/>
    </source>
</evidence>
<protein>
    <submittedName>
        <fullName evidence="10">Retrovirus-related Pol polyprotein from transposon opus</fullName>
    </submittedName>
</protein>
<reference evidence="10" key="1">
    <citation type="submission" date="2020-08" db="EMBL/GenBank/DDBJ databases">
        <title>Multicomponent nature underlies the extraordinary mechanical properties of spider dragline silk.</title>
        <authorList>
            <person name="Kono N."/>
            <person name="Nakamura H."/>
            <person name="Mori M."/>
            <person name="Yoshida Y."/>
            <person name="Ohtoshi R."/>
            <person name="Malay A.D."/>
            <person name="Moran D.A.P."/>
            <person name="Tomita M."/>
            <person name="Numata K."/>
            <person name="Arakawa K."/>
        </authorList>
    </citation>
    <scope>NUCLEOTIDE SEQUENCE</scope>
</reference>
<dbReference type="InterPro" id="IPR001584">
    <property type="entry name" value="Integrase_cat-core"/>
</dbReference>
<evidence type="ECO:0000256" key="6">
    <source>
        <dbReference type="ARBA" id="ARBA00022918"/>
    </source>
</evidence>
<keyword evidence="5" id="KW-0378">Hydrolase</keyword>
<evidence type="ECO:0000256" key="1">
    <source>
        <dbReference type="ARBA" id="ARBA00022679"/>
    </source>
</evidence>
<feature type="compositionally biased region" description="Basic residues" evidence="7">
    <location>
        <begin position="404"/>
        <end position="415"/>
    </location>
</feature>
<dbReference type="EMBL" id="BMAU01021335">
    <property type="protein sequence ID" value="GFY15739.1"/>
    <property type="molecule type" value="Genomic_DNA"/>
</dbReference>
<evidence type="ECO:0000256" key="2">
    <source>
        <dbReference type="ARBA" id="ARBA00022695"/>
    </source>
</evidence>
<gene>
    <name evidence="10" type="primary">pol</name>
    <name evidence="10" type="ORF">TNCV_1283841</name>
</gene>
<keyword evidence="2" id="KW-0548">Nucleotidyltransferase</keyword>
<keyword evidence="3" id="KW-0540">Nuclease</keyword>
<feature type="compositionally biased region" description="Basic and acidic residues" evidence="7">
    <location>
        <begin position="339"/>
        <end position="355"/>
    </location>
</feature>
<dbReference type="InterPro" id="IPR036397">
    <property type="entry name" value="RNaseH_sf"/>
</dbReference>
<dbReference type="Proteomes" id="UP000887159">
    <property type="component" value="Unassembled WGS sequence"/>
</dbReference>
<dbReference type="Gene3D" id="3.30.70.270">
    <property type="match status" value="1"/>
</dbReference>
<name>A0A8X6VK31_TRICX</name>
<evidence type="ECO:0000256" key="4">
    <source>
        <dbReference type="ARBA" id="ARBA00022759"/>
    </source>
</evidence>
<dbReference type="CDD" id="cd09274">
    <property type="entry name" value="RNase_HI_RT_Ty3"/>
    <property type="match status" value="1"/>
</dbReference>